<dbReference type="GO" id="GO:0043565">
    <property type="term" value="F:sequence-specific DNA binding"/>
    <property type="evidence" value="ECO:0007669"/>
    <property type="project" value="InterPro"/>
</dbReference>
<dbReference type="InterPro" id="IPR018060">
    <property type="entry name" value="HTH_AraC"/>
</dbReference>
<proteinExistence type="predicted"/>
<keyword evidence="3" id="KW-0010">Activator</keyword>
<evidence type="ECO:0000313" key="7">
    <source>
        <dbReference type="EMBL" id="SQB37565.1"/>
    </source>
</evidence>
<dbReference type="CDD" id="cd02208">
    <property type="entry name" value="cupin_RmlC-like"/>
    <property type="match status" value="1"/>
</dbReference>
<evidence type="ECO:0000256" key="2">
    <source>
        <dbReference type="ARBA" id="ARBA00023125"/>
    </source>
</evidence>
<dbReference type="CDD" id="cd00093">
    <property type="entry name" value="HTH_XRE"/>
    <property type="match status" value="1"/>
</dbReference>
<evidence type="ECO:0000256" key="5">
    <source>
        <dbReference type="ARBA" id="ARBA00044978"/>
    </source>
</evidence>
<keyword evidence="7" id="KW-0808">Transferase</keyword>
<accession>A0A2X2WNS9</accession>
<dbReference type="InterPro" id="IPR009057">
    <property type="entry name" value="Homeodomain-like_sf"/>
</dbReference>
<protein>
    <recommendedName>
        <fullName evidence="5">Arabinose operon regulatory protein</fullName>
    </recommendedName>
</protein>
<evidence type="ECO:0000256" key="4">
    <source>
        <dbReference type="ARBA" id="ARBA00023163"/>
    </source>
</evidence>
<dbReference type="SMART" id="SM00342">
    <property type="entry name" value="HTH_ARAC"/>
    <property type="match status" value="1"/>
</dbReference>
<keyword evidence="7" id="KW-0489">Methyltransferase</keyword>
<dbReference type="PROSITE" id="PS01124">
    <property type="entry name" value="HTH_ARAC_FAMILY_2"/>
    <property type="match status" value="1"/>
</dbReference>
<evidence type="ECO:0000256" key="3">
    <source>
        <dbReference type="ARBA" id="ARBA00023159"/>
    </source>
</evidence>
<evidence type="ECO:0000256" key="1">
    <source>
        <dbReference type="ARBA" id="ARBA00023015"/>
    </source>
</evidence>
<dbReference type="Proteomes" id="UP000251584">
    <property type="component" value="Unassembled WGS sequence"/>
</dbReference>
<gene>
    <name evidence="7" type="primary">adaA_2</name>
    <name evidence="7" type="ORF">NCTC10786_04323</name>
</gene>
<evidence type="ECO:0000313" key="8">
    <source>
        <dbReference type="Proteomes" id="UP000251584"/>
    </source>
</evidence>
<dbReference type="InterPro" id="IPR014710">
    <property type="entry name" value="RmlC-like_jellyroll"/>
</dbReference>
<feature type="domain" description="HTH araC/xylS-type" evidence="6">
    <location>
        <begin position="182"/>
        <end position="280"/>
    </location>
</feature>
<dbReference type="GO" id="GO:0003700">
    <property type="term" value="F:DNA-binding transcription factor activity"/>
    <property type="evidence" value="ECO:0007669"/>
    <property type="project" value="InterPro"/>
</dbReference>
<dbReference type="Pfam" id="PF12833">
    <property type="entry name" value="HTH_18"/>
    <property type="match status" value="1"/>
</dbReference>
<dbReference type="PANTHER" id="PTHR43280:SF2">
    <property type="entry name" value="HTH-TYPE TRANSCRIPTIONAL REGULATOR EXSA"/>
    <property type="match status" value="1"/>
</dbReference>
<dbReference type="Gene3D" id="1.10.10.60">
    <property type="entry name" value="Homeodomain-like"/>
    <property type="match status" value="2"/>
</dbReference>
<dbReference type="GO" id="GO:0008168">
    <property type="term" value="F:methyltransferase activity"/>
    <property type="evidence" value="ECO:0007669"/>
    <property type="project" value="UniProtKB-KW"/>
</dbReference>
<dbReference type="GO" id="GO:0032259">
    <property type="term" value="P:methylation"/>
    <property type="evidence" value="ECO:0007669"/>
    <property type="project" value="UniProtKB-KW"/>
</dbReference>
<dbReference type="PANTHER" id="PTHR43280">
    <property type="entry name" value="ARAC-FAMILY TRANSCRIPTIONAL REGULATOR"/>
    <property type="match status" value="1"/>
</dbReference>
<reference evidence="7 8" key="1">
    <citation type="submission" date="2018-06" db="EMBL/GenBank/DDBJ databases">
        <authorList>
            <consortium name="Pathogen Informatics"/>
            <person name="Doyle S."/>
        </authorList>
    </citation>
    <scope>NUCLEOTIDE SEQUENCE [LARGE SCALE GENOMIC DNA]</scope>
    <source>
        <strain evidence="7 8">NCTC10786</strain>
    </source>
</reference>
<dbReference type="Gene3D" id="2.60.120.10">
    <property type="entry name" value="Jelly Rolls"/>
    <property type="match status" value="1"/>
</dbReference>
<dbReference type="InterPro" id="IPR018062">
    <property type="entry name" value="HTH_AraC-typ_CS"/>
</dbReference>
<sequence>MNAPSSQEHLELIALNDAIASFSRLFANSVRYHHWHQCLEVLYVEEGFGVVIVDHQQYTMRPGRLFFFPPFTLHKIMVDEQAQDHYRRTIIHLDQHAVLKVLRDFPLNQQRLQSLTVRGGEARVFDVADIHPHVDFLFSRYEKMAALKPLNAEQISCLLLSLFSLLPEDNVNMTEIGTGIASQVMFWLDENYTRKFSLSELAEESGKSKSYISRRFHFETGESILNYLNTLRLRKACEALLHSEESVREIARQVGFSDVTYFISAFGKGIGETPLQYRKRHRPVTPDDASLIRPTGTMRA</sequence>
<evidence type="ECO:0000259" key="6">
    <source>
        <dbReference type="PROSITE" id="PS01124"/>
    </source>
</evidence>
<keyword evidence="1" id="KW-0805">Transcription regulation</keyword>
<dbReference type="InterPro" id="IPR001387">
    <property type="entry name" value="Cro/C1-type_HTH"/>
</dbReference>
<dbReference type="SUPFAM" id="SSF46689">
    <property type="entry name" value="Homeodomain-like"/>
    <property type="match status" value="2"/>
</dbReference>
<dbReference type="PRINTS" id="PR00032">
    <property type="entry name" value="HTHARAC"/>
</dbReference>
<name>A0A2X2WNS9_CITKO</name>
<dbReference type="Pfam" id="PF02311">
    <property type="entry name" value="AraC_binding"/>
    <property type="match status" value="1"/>
</dbReference>
<dbReference type="EMBL" id="UAVY01000007">
    <property type="protein sequence ID" value="SQB37565.1"/>
    <property type="molecule type" value="Genomic_DNA"/>
</dbReference>
<dbReference type="InterPro" id="IPR037923">
    <property type="entry name" value="HTH-like"/>
</dbReference>
<dbReference type="SUPFAM" id="SSF51215">
    <property type="entry name" value="Regulatory protein AraC"/>
    <property type="match status" value="1"/>
</dbReference>
<organism evidence="7 8">
    <name type="scientific">Citrobacter koseri</name>
    <name type="common">Citrobacter diversus</name>
    <dbReference type="NCBI Taxonomy" id="545"/>
    <lineage>
        <taxon>Bacteria</taxon>
        <taxon>Pseudomonadati</taxon>
        <taxon>Pseudomonadota</taxon>
        <taxon>Gammaproteobacteria</taxon>
        <taxon>Enterobacterales</taxon>
        <taxon>Enterobacteriaceae</taxon>
        <taxon>Citrobacter</taxon>
    </lineage>
</organism>
<dbReference type="InterPro" id="IPR020449">
    <property type="entry name" value="Tscrpt_reg_AraC-type_HTH"/>
</dbReference>
<keyword evidence="4" id="KW-0804">Transcription</keyword>
<dbReference type="InterPro" id="IPR003313">
    <property type="entry name" value="AraC-bd"/>
</dbReference>
<keyword evidence="2" id="KW-0238">DNA-binding</keyword>
<dbReference type="AlphaFoldDB" id="A0A2X2WNS9"/>
<dbReference type="PROSITE" id="PS00041">
    <property type="entry name" value="HTH_ARAC_FAMILY_1"/>
    <property type="match status" value="1"/>
</dbReference>